<evidence type="ECO:0000313" key="7">
    <source>
        <dbReference type="EMBL" id="KKT19225.1"/>
    </source>
</evidence>
<proteinExistence type="predicted"/>
<keyword evidence="5" id="KW-0175">Coiled coil</keyword>
<dbReference type="GO" id="GO:0008270">
    <property type="term" value="F:zinc ion binding"/>
    <property type="evidence" value="ECO:0007669"/>
    <property type="project" value="InterPro"/>
</dbReference>
<evidence type="ECO:0000256" key="2">
    <source>
        <dbReference type="ARBA" id="ARBA00022723"/>
    </source>
</evidence>
<dbReference type="SUPFAM" id="SSF55486">
    <property type="entry name" value="Metalloproteases ('zincins'), catalytic domain"/>
    <property type="match status" value="1"/>
</dbReference>
<dbReference type="Pfam" id="PF00413">
    <property type="entry name" value="Peptidase_M10"/>
    <property type="match status" value="1"/>
</dbReference>
<evidence type="ECO:0000313" key="8">
    <source>
        <dbReference type="Proteomes" id="UP000034751"/>
    </source>
</evidence>
<reference evidence="7 8" key="1">
    <citation type="journal article" date="2015" name="Nature">
        <title>rRNA introns, odd ribosomes, and small enigmatic genomes across a large radiation of phyla.</title>
        <authorList>
            <person name="Brown C.T."/>
            <person name="Hug L.A."/>
            <person name="Thomas B.C."/>
            <person name="Sharon I."/>
            <person name="Castelle C.J."/>
            <person name="Singh A."/>
            <person name="Wilkins M.J."/>
            <person name="Williams K.H."/>
            <person name="Banfield J.F."/>
        </authorList>
    </citation>
    <scope>NUCLEOTIDE SEQUENCE [LARGE SCALE GENOMIC DNA]</scope>
</reference>
<dbReference type="Gene3D" id="3.40.390.10">
    <property type="entry name" value="Collagenase (Catalytic Domain)"/>
    <property type="match status" value="1"/>
</dbReference>
<evidence type="ECO:0000256" key="5">
    <source>
        <dbReference type="SAM" id="Coils"/>
    </source>
</evidence>
<dbReference type="AlphaFoldDB" id="A0A0G1FAA7"/>
<name>A0A0G1FAA7_9BACT</name>
<feature type="coiled-coil region" evidence="5">
    <location>
        <begin position="115"/>
        <end position="198"/>
    </location>
</feature>
<dbReference type="Proteomes" id="UP000034751">
    <property type="component" value="Unassembled WGS sequence"/>
</dbReference>
<evidence type="ECO:0000256" key="3">
    <source>
        <dbReference type="ARBA" id="ARBA00022801"/>
    </source>
</evidence>
<keyword evidence="4" id="KW-0862">Zinc</keyword>
<evidence type="ECO:0000256" key="4">
    <source>
        <dbReference type="ARBA" id="ARBA00022833"/>
    </source>
</evidence>
<dbReference type="GO" id="GO:0004222">
    <property type="term" value="F:metalloendopeptidase activity"/>
    <property type="evidence" value="ECO:0007669"/>
    <property type="project" value="InterPro"/>
</dbReference>
<dbReference type="InterPro" id="IPR001818">
    <property type="entry name" value="Pept_M10_metallopeptidase"/>
</dbReference>
<evidence type="ECO:0000256" key="1">
    <source>
        <dbReference type="ARBA" id="ARBA00022670"/>
    </source>
</evidence>
<accession>A0A0G1FAA7</accession>
<protein>
    <submittedName>
        <fullName evidence="7">Peptidase M10A and M12B matrixin and adamalysin</fullName>
    </submittedName>
</protein>
<comment type="caution">
    <text evidence="7">The sequence shown here is derived from an EMBL/GenBank/DDBJ whole genome shotgun (WGS) entry which is preliminary data.</text>
</comment>
<keyword evidence="2" id="KW-0479">Metal-binding</keyword>
<keyword evidence="3" id="KW-0378">Hydrolase</keyword>
<evidence type="ECO:0000259" key="6">
    <source>
        <dbReference type="Pfam" id="PF00413"/>
    </source>
</evidence>
<keyword evidence="1" id="KW-0645">Protease</keyword>
<organism evidence="7 8">
    <name type="scientific">Candidatus Nomurabacteria bacterium GW2011_GWB1_43_7</name>
    <dbReference type="NCBI Taxonomy" id="1618747"/>
    <lineage>
        <taxon>Bacteria</taxon>
        <taxon>Candidatus Nomuraibacteriota</taxon>
    </lineage>
</organism>
<dbReference type="GO" id="GO:0006508">
    <property type="term" value="P:proteolysis"/>
    <property type="evidence" value="ECO:0007669"/>
    <property type="project" value="UniProtKB-KW"/>
</dbReference>
<dbReference type="InterPro" id="IPR024079">
    <property type="entry name" value="MetalloPept_cat_dom_sf"/>
</dbReference>
<dbReference type="EMBL" id="LCGS01000013">
    <property type="protein sequence ID" value="KKT19225.1"/>
    <property type="molecule type" value="Genomic_DNA"/>
</dbReference>
<sequence length="306" mass="34607">MKNFFSALISLAVLGVLAYQFRDFVFPPKPCAEPIPYNLGTFDTEFDISQKYFLSALSDAEAVWEKPFGRDLFAYAPEYSKSDVLKINLVYDYRQQATSKLASLGIVVKDSKASYDMLKAKFDALKIEYEKAENVFKARLESFSQKKQTYENEVRFWNKKGGAPQTEYDKIEADRLALEAESKELQARQSDINEMVDEINALVVVLNRLVATLNLSVEKYNTVNVSRGESFEEGVYVSNALGREIDIYEFSSREKLVRVLAHELGHALNLEHVADPKAIMYELNQGNSQTLTPADLAELKAKCGAE</sequence>
<feature type="domain" description="Peptidase M10 metallopeptidase" evidence="6">
    <location>
        <begin position="251"/>
        <end position="295"/>
    </location>
</feature>
<gene>
    <name evidence="7" type="ORF">UW02_C0013G0008</name>
</gene>
<dbReference type="GO" id="GO:0031012">
    <property type="term" value="C:extracellular matrix"/>
    <property type="evidence" value="ECO:0007669"/>
    <property type="project" value="InterPro"/>
</dbReference>
<dbReference type="STRING" id="1618747.UW02_C0013G0008"/>